<keyword evidence="1" id="KW-0732">Signal</keyword>
<evidence type="ECO:0000313" key="2">
    <source>
        <dbReference type="EMBL" id="CAH2003507.1"/>
    </source>
</evidence>
<dbReference type="EMBL" id="CAKOFQ010007544">
    <property type="protein sequence ID" value="CAH2003507.1"/>
    <property type="molecule type" value="Genomic_DNA"/>
</dbReference>
<accession>A0A9P0LVM1</accession>
<comment type="caution">
    <text evidence="2">The sequence shown here is derived from an EMBL/GenBank/DDBJ whole genome shotgun (WGS) entry which is preliminary data.</text>
</comment>
<protein>
    <submittedName>
        <fullName evidence="2">Uncharacterized protein</fullName>
    </submittedName>
</protein>
<dbReference type="Proteomes" id="UP001152888">
    <property type="component" value="Unassembled WGS sequence"/>
</dbReference>
<reference evidence="2" key="1">
    <citation type="submission" date="2022-03" db="EMBL/GenBank/DDBJ databases">
        <authorList>
            <person name="Sayadi A."/>
        </authorList>
    </citation>
    <scope>NUCLEOTIDE SEQUENCE</scope>
</reference>
<organism evidence="2 3">
    <name type="scientific">Acanthoscelides obtectus</name>
    <name type="common">Bean weevil</name>
    <name type="synonym">Bruchus obtectus</name>
    <dbReference type="NCBI Taxonomy" id="200917"/>
    <lineage>
        <taxon>Eukaryota</taxon>
        <taxon>Metazoa</taxon>
        <taxon>Ecdysozoa</taxon>
        <taxon>Arthropoda</taxon>
        <taxon>Hexapoda</taxon>
        <taxon>Insecta</taxon>
        <taxon>Pterygota</taxon>
        <taxon>Neoptera</taxon>
        <taxon>Endopterygota</taxon>
        <taxon>Coleoptera</taxon>
        <taxon>Polyphaga</taxon>
        <taxon>Cucujiformia</taxon>
        <taxon>Chrysomeloidea</taxon>
        <taxon>Chrysomelidae</taxon>
        <taxon>Bruchinae</taxon>
        <taxon>Bruchini</taxon>
        <taxon>Acanthoscelides</taxon>
    </lineage>
</organism>
<feature type="signal peptide" evidence="1">
    <location>
        <begin position="1"/>
        <end position="17"/>
    </location>
</feature>
<name>A0A9P0LVM1_ACAOB</name>
<evidence type="ECO:0000313" key="3">
    <source>
        <dbReference type="Proteomes" id="UP001152888"/>
    </source>
</evidence>
<gene>
    <name evidence="2" type="ORF">ACAOBT_LOCUS27452</name>
</gene>
<feature type="chain" id="PRO_5040470401" evidence="1">
    <location>
        <begin position="18"/>
        <end position="287"/>
    </location>
</feature>
<sequence>MQCAALLVLSALALGSAVPIGSVYDYGYAPYHKDYASDYVKDAIYGHGAYGHPYYGKHFAGVHDIDDVYHHAVHAWPVHDVASHVGDDLHKKLYVKERQWEDDKHLDEQHRIQHIHLKQEQELLHEQQHQQHMQLEHQKAALDHLHHVQEQEIHDQMERLDDQQFAQKVQLDELHAVEDAKVAAHSAHPAFLRDYEHPYSYGHGYAALHSYGHPYAAMHSYGHPYAAMHRYEHPYAGLHSYGRPYAALYGYGHPYTTAARWGPYAATNTVHPWAIHHECPECHHYLY</sequence>
<keyword evidence="3" id="KW-1185">Reference proteome</keyword>
<dbReference type="AlphaFoldDB" id="A0A9P0LVM1"/>
<proteinExistence type="predicted"/>
<evidence type="ECO:0000256" key="1">
    <source>
        <dbReference type="SAM" id="SignalP"/>
    </source>
</evidence>